<evidence type="ECO:0000313" key="1">
    <source>
        <dbReference type="EMBL" id="RXI05778.1"/>
    </source>
</evidence>
<reference evidence="1 2" key="1">
    <citation type="submission" date="2018-10" db="EMBL/GenBank/DDBJ databases">
        <title>A high-quality apple genome assembly.</title>
        <authorList>
            <person name="Hu J."/>
        </authorList>
    </citation>
    <scope>NUCLEOTIDE SEQUENCE [LARGE SCALE GENOMIC DNA]</scope>
    <source>
        <strain evidence="2">cv. HFTH1</strain>
        <tissue evidence="1">Young leaf</tissue>
    </source>
</reference>
<dbReference type="EMBL" id="RDQH01000328">
    <property type="protein sequence ID" value="RXI05778.1"/>
    <property type="molecule type" value="Genomic_DNA"/>
</dbReference>
<gene>
    <name evidence="1" type="ORF">DVH24_017820</name>
</gene>
<sequence length="65" mass="6959">MPSQSSNPSRTPVMLFGTRLFGVILELQADRDHGILSADDPFGSGAEFLCVPFSFEVLSKGCGKP</sequence>
<dbReference type="Proteomes" id="UP000290289">
    <property type="component" value="Chromosome 2"/>
</dbReference>
<name>A0A498KDW4_MALDO</name>
<dbReference type="AlphaFoldDB" id="A0A498KDW4"/>
<accession>A0A498KDW4</accession>
<organism evidence="1 2">
    <name type="scientific">Malus domestica</name>
    <name type="common">Apple</name>
    <name type="synonym">Pyrus malus</name>
    <dbReference type="NCBI Taxonomy" id="3750"/>
    <lineage>
        <taxon>Eukaryota</taxon>
        <taxon>Viridiplantae</taxon>
        <taxon>Streptophyta</taxon>
        <taxon>Embryophyta</taxon>
        <taxon>Tracheophyta</taxon>
        <taxon>Spermatophyta</taxon>
        <taxon>Magnoliopsida</taxon>
        <taxon>eudicotyledons</taxon>
        <taxon>Gunneridae</taxon>
        <taxon>Pentapetalae</taxon>
        <taxon>rosids</taxon>
        <taxon>fabids</taxon>
        <taxon>Rosales</taxon>
        <taxon>Rosaceae</taxon>
        <taxon>Amygdaloideae</taxon>
        <taxon>Maleae</taxon>
        <taxon>Malus</taxon>
    </lineage>
</organism>
<comment type="caution">
    <text evidence="1">The sequence shown here is derived from an EMBL/GenBank/DDBJ whole genome shotgun (WGS) entry which is preliminary data.</text>
</comment>
<keyword evidence="2" id="KW-1185">Reference proteome</keyword>
<protein>
    <submittedName>
        <fullName evidence="1">Uncharacterized protein</fullName>
    </submittedName>
</protein>
<proteinExistence type="predicted"/>
<evidence type="ECO:0000313" key="2">
    <source>
        <dbReference type="Proteomes" id="UP000290289"/>
    </source>
</evidence>